<dbReference type="InterPro" id="IPR051202">
    <property type="entry name" value="Peptidase_C40"/>
</dbReference>
<dbReference type="Gene3D" id="2.30.30.40">
    <property type="entry name" value="SH3 Domains"/>
    <property type="match status" value="1"/>
</dbReference>
<dbReference type="PANTHER" id="PTHR47053:SF1">
    <property type="entry name" value="MUREIN DD-ENDOPEPTIDASE MEPH-RELATED"/>
    <property type="match status" value="1"/>
</dbReference>
<evidence type="ECO:0000256" key="4">
    <source>
        <dbReference type="ARBA" id="ARBA00022807"/>
    </source>
</evidence>
<dbReference type="InterPro" id="IPR038765">
    <property type="entry name" value="Papain-like_cys_pep_sf"/>
</dbReference>
<evidence type="ECO:0000259" key="5">
    <source>
        <dbReference type="PROSITE" id="PS51935"/>
    </source>
</evidence>
<evidence type="ECO:0000256" key="3">
    <source>
        <dbReference type="ARBA" id="ARBA00022801"/>
    </source>
</evidence>
<dbReference type="Gene3D" id="3.90.1720.10">
    <property type="entry name" value="endopeptidase domain like (from Nostoc punctiforme)"/>
    <property type="match status" value="1"/>
</dbReference>
<protein>
    <submittedName>
        <fullName evidence="6">C40 family peptidase</fullName>
    </submittedName>
</protein>
<sequence>MEHLKRIFSLLFLFTFYWTLTAQAVGSEAMLPAGTTLYADPEESSILLVTNDPKRVDIQDVTETHTSVTVDTQNGFVQNDDVRYAITRYTQTDTDALDASGNPVVTLPIGTAVDVFDLEGDRLLTMDGTYVARDALGETMPEAVTRYAKAGAVVLSAPDGETIAELEAGQTLDGFVVGSMLRIEMADGFGYVSLDATSTRPIKTGTQFVLTTSPYTDASGKIIGSLVRGEQTSVYGTIGDTARLFKDGAYVYMKRDVLADKMPRYTKTGSRYALAAINIYQDTDKKQVVGSLKRSQLVTIYGTDGDFTRIYTRGQFLFVETKSLGTTKPAPLKTGQRYITKNTPVYARTVLSSKTSLSLKRGQLVTIYGTKGNYTRIFTQGNYYFILTSVTSTKKPPRFESTGMRYSRYNEVEVYASTSVVKQVGSLKRGQVVETFGTSGYYTRIRLNGTYRYVATGYLAVSKPTAKPKAGTVFYTQFNGTPYFSADVAYGRPAGTLPRGTKLVGLRSIDADFWHVRLPSGKRVYVLNPYIAETKPKAIQPASVYTAAHYGTTKKTPFYANPNDTRPIGYLDAGRRIYPRGKSGDSYLIQYDWRPVYVKTKDIRIKQDALLKKRDNSQKERLINAAVKHLGTPYTWGSQSPLNGGFDCSGLIHYATNQAGKIGGRTNVSGYWHSGHFKNKRTGITSGRRGDIIFFAGTYKSGPSHIGIMLDDEFFIHAGGEMLQINSIHDPMWRLYFLGYKSL</sequence>
<keyword evidence="3" id="KW-0378">Hydrolase</keyword>
<proteinExistence type="inferred from homology"/>
<reference evidence="6 7" key="1">
    <citation type="submission" date="2022-10" db="EMBL/GenBank/DDBJ databases">
        <title>Complete genome sequence of Exiguobacterium profundum TSS-3 isolated from an extremely saline-alkaline spring located in Ixtapa, Chiapas-Mexico.</title>
        <authorList>
            <person name="Rincon-Rosales R."/>
            <person name="Rogel M.A."/>
            <person name="Rincon-Molina C.I."/>
            <person name="Guerrero G."/>
            <person name="Manzano-Gomez L.A."/>
            <person name="Lopez-Lopez A."/>
            <person name="Rincon Molina F.A."/>
            <person name="Martinez-Romero E."/>
        </authorList>
    </citation>
    <scope>NUCLEOTIDE SEQUENCE [LARGE SCALE GENOMIC DNA]</scope>
    <source>
        <strain evidence="6 7">TSS-3</strain>
    </source>
</reference>
<gene>
    <name evidence="6" type="ORF">OE059_03125</name>
</gene>
<organism evidence="6 7">
    <name type="scientific">Exiguobacterium profundum</name>
    <dbReference type="NCBI Taxonomy" id="307643"/>
    <lineage>
        <taxon>Bacteria</taxon>
        <taxon>Bacillati</taxon>
        <taxon>Bacillota</taxon>
        <taxon>Bacilli</taxon>
        <taxon>Bacillales</taxon>
        <taxon>Bacillales Family XII. Incertae Sedis</taxon>
        <taxon>Exiguobacterium</taxon>
    </lineage>
</organism>
<dbReference type="PANTHER" id="PTHR47053">
    <property type="entry name" value="MUREIN DD-ENDOPEPTIDASE MEPH-RELATED"/>
    <property type="match status" value="1"/>
</dbReference>
<evidence type="ECO:0000313" key="7">
    <source>
        <dbReference type="Proteomes" id="UP001219957"/>
    </source>
</evidence>
<comment type="similarity">
    <text evidence="1">Belongs to the peptidase C40 family.</text>
</comment>
<dbReference type="Pfam" id="PF00877">
    <property type="entry name" value="NLPC_P60"/>
    <property type="match status" value="1"/>
</dbReference>
<keyword evidence="2" id="KW-0645">Protease</keyword>
<dbReference type="PROSITE" id="PS51935">
    <property type="entry name" value="NLPC_P60"/>
    <property type="match status" value="1"/>
</dbReference>
<dbReference type="InterPro" id="IPR000064">
    <property type="entry name" value="NLP_P60_dom"/>
</dbReference>
<name>A0ABY8B1P1_9BACL</name>
<feature type="domain" description="NlpC/P60" evidence="5">
    <location>
        <begin position="616"/>
        <end position="743"/>
    </location>
</feature>
<accession>A0ABY8B1P1</accession>
<evidence type="ECO:0000256" key="1">
    <source>
        <dbReference type="ARBA" id="ARBA00007074"/>
    </source>
</evidence>
<keyword evidence="7" id="KW-1185">Reference proteome</keyword>
<dbReference type="Proteomes" id="UP001219957">
    <property type="component" value="Chromosome"/>
</dbReference>
<keyword evidence="4" id="KW-0788">Thiol protease</keyword>
<evidence type="ECO:0000313" key="6">
    <source>
        <dbReference type="EMBL" id="WED55865.1"/>
    </source>
</evidence>
<dbReference type="EMBL" id="CP109617">
    <property type="protein sequence ID" value="WED55865.1"/>
    <property type="molecule type" value="Genomic_DNA"/>
</dbReference>
<evidence type="ECO:0000256" key="2">
    <source>
        <dbReference type="ARBA" id="ARBA00022670"/>
    </source>
</evidence>
<dbReference type="SUPFAM" id="SSF54001">
    <property type="entry name" value="Cysteine proteinases"/>
    <property type="match status" value="1"/>
</dbReference>